<evidence type="ECO:0000256" key="3">
    <source>
        <dbReference type="ARBA" id="ARBA00022781"/>
    </source>
</evidence>
<dbReference type="EMBL" id="DXBR01000019">
    <property type="protein sequence ID" value="HIZ38591.1"/>
    <property type="molecule type" value="Genomic_DNA"/>
</dbReference>
<comment type="similarity">
    <text evidence="7">Belongs to the ATPase delta chain family.</text>
</comment>
<keyword evidence="6 7" id="KW-0066">ATP synthesis</keyword>
<dbReference type="PRINTS" id="PR00125">
    <property type="entry name" value="ATPASEDELTA"/>
</dbReference>
<organism evidence="8 9">
    <name type="scientific">Candidatus Anaerobutyricum stercoris</name>
    <dbReference type="NCBI Taxonomy" id="2838457"/>
    <lineage>
        <taxon>Bacteria</taxon>
        <taxon>Bacillati</taxon>
        <taxon>Bacillota</taxon>
        <taxon>Clostridia</taxon>
        <taxon>Lachnospirales</taxon>
        <taxon>Lachnospiraceae</taxon>
        <taxon>Anaerobutyricum</taxon>
    </lineage>
</organism>
<gene>
    <name evidence="7 8" type="primary">atpH</name>
    <name evidence="8" type="ORF">H9968_01510</name>
</gene>
<dbReference type="Proteomes" id="UP000824049">
    <property type="component" value="Unassembled WGS sequence"/>
</dbReference>
<comment type="caution">
    <text evidence="8">The sequence shown here is derived from an EMBL/GenBank/DDBJ whole genome shotgun (WGS) entry which is preliminary data.</text>
</comment>
<sequence length="172" mass="20179">MTQRANNYAAALYELTDDKAAVDVLRTLFEETPLLGDVLADPMISLDKKHQIINDIADQAELPVNIKNFLKYLCDHTDSDLILEIIGEYDILWEDKHNIIRAELYFAETPDEEEMTKTMDFLRKEYPGRDIRTKLFIRDDLLGGLLIRVGHMEYDWSYEGRLRQLERKLTVR</sequence>
<evidence type="ECO:0000256" key="5">
    <source>
        <dbReference type="ARBA" id="ARBA00023136"/>
    </source>
</evidence>
<evidence type="ECO:0000313" key="8">
    <source>
        <dbReference type="EMBL" id="HIZ38591.1"/>
    </source>
</evidence>
<accession>A0A9D2EK32</accession>
<dbReference type="Gene3D" id="1.10.520.20">
    <property type="entry name" value="N-terminal domain of the delta subunit of the F1F0-ATP synthase"/>
    <property type="match status" value="1"/>
</dbReference>
<keyword evidence="2 7" id="KW-0813">Transport</keyword>
<reference evidence="8" key="1">
    <citation type="journal article" date="2021" name="PeerJ">
        <title>Extensive microbial diversity within the chicken gut microbiome revealed by metagenomics and culture.</title>
        <authorList>
            <person name="Gilroy R."/>
            <person name="Ravi A."/>
            <person name="Getino M."/>
            <person name="Pursley I."/>
            <person name="Horton D.L."/>
            <person name="Alikhan N.F."/>
            <person name="Baker D."/>
            <person name="Gharbi K."/>
            <person name="Hall N."/>
            <person name="Watson M."/>
            <person name="Adriaenssens E.M."/>
            <person name="Foster-Nyarko E."/>
            <person name="Jarju S."/>
            <person name="Secka A."/>
            <person name="Antonio M."/>
            <person name="Oren A."/>
            <person name="Chaudhuri R.R."/>
            <person name="La Ragione R."/>
            <person name="Hildebrand F."/>
            <person name="Pallen M.J."/>
        </authorList>
    </citation>
    <scope>NUCLEOTIDE SEQUENCE</scope>
    <source>
        <strain evidence="8">CHK179-28034</strain>
    </source>
</reference>
<evidence type="ECO:0000256" key="1">
    <source>
        <dbReference type="ARBA" id="ARBA00004370"/>
    </source>
</evidence>
<dbReference type="NCBIfam" id="TIGR01145">
    <property type="entry name" value="ATP_synt_delta"/>
    <property type="match status" value="1"/>
</dbReference>
<dbReference type="SUPFAM" id="SSF47928">
    <property type="entry name" value="N-terminal domain of the delta subunit of the F1F0-ATP synthase"/>
    <property type="match status" value="1"/>
</dbReference>
<comment type="function">
    <text evidence="7">This protein is part of the stalk that links CF(0) to CF(1). It either transmits conformational changes from CF(0) to CF(1) or is implicated in proton conduction.</text>
</comment>
<keyword evidence="7" id="KW-1003">Cell membrane</keyword>
<evidence type="ECO:0000256" key="6">
    <source>
        <dbReference type="ARBA" id="ARBA00023310"/>
    </source>
</evidence>
<reference evidence="8" key="2">
    <citation type="submission" date="2021-04" db="EMBL/GenBank/DDBJ databases">
        <authorList>
            <person name="Gilroy R."/>
        </authorList>
    </citation>
    <scope>NUCLEOTIDE SEQUENCE</scope>
    <source>
        <strain evidence="8">CHK179-28034</strain>
    </source>
</reference>
<dbReference type="HAMAP" id="MF_01416">
    <property type="entry name" value="ATP_synth_delta_bact"/>
    <property type="match status" value="1"/>
</dbReference>
<keyword evidence="7" id="KW-0139">CF(1)</keyword>
<dbReference type="Pfam" id="PF00213">
    <property type="entry name" value="OSCP"/>
    <property type="match status" value="1"/>
</dbReference>
<protein>
    <recommendedName>
        <fullName evidence="7">ATP synthase subunit delta</fullName>
    </recommendedName>
    <alternativeName>
        <fullName evidence="7">ATP synthase F(1) sector subunit delta</fullName>
    </alternativeName>
    <alternativeName>
        <fullName evidence="7">F-type ATPase subunit delta</fullName>
        <shortName evidence="7">F-ATPase subunit delta</shortName>
    </alternativeName>
</protein>
<dbReference type="GO" id="GO:0046933">
    <property type="term" value="F:proton-transporting ATP synthase activity, rotational mechanism"/>
    <property type="evidence" value="ECO:0007669"/>
    <property type="project" value="UniProtKB-UniRule"/>
</dbReference>
<comment type="function">
    <text evidence="7">F(1)F(0) ATP synthase produces ATP from ADP in the presence of a proton or sodium gradient. F-type ATPases consist of two structural domains, F(1) containing the extramembraneous catalytic core and F(0) containing the membrane proton channel, linked together by a central stalk and a peripheral stalk. During catalysis, ATP synthesis in the catalytic domain of F(1) is coupled via a rotary mechanism of the central stalk subunits to proton translocation.</text>
</comment>
<keyword evidence="5 7" id="KW-0472">Membrane</keyword>
<evidence type="ECO:0000256" key="7">
    <source>
        <dbReference type="HAMAP-Rule" id="MF_01416"/>
    </source>
</evidence>
<evidence type="ECO:0000256" key="2">
    <source>
        <dbReference type="ARBA" id="ARBA00022448"/>
    </source>
</evidence>
<dbReference type="InterPro" id="IPR000711">
    <property type="entry name" value="ATPase_OSCP/dsu"/>
</dbReference>
<dbReference type="GO" id="GO:0045259">
    <property type="term" value="C:proton-transporting ATP synthase complex"/>
    <property type="evidence" value="ECO:0007669"/>
    <property type="project" value="UniProtKB-KW"/>
</dbReference>
<dbReference type="GO" id="GO:0005886">
    <property type="term" value="C:plasma membrane"/>
    <property type="evidence" value="ECO:0007669"/>
    <property type="project" value="UniProtKB-SubCell"/>
</dbReference>
<keyword evidence="3 7" id="KW-0375">Hydrogen ion transport</keyword>
<proteinExistence type="inferred from homology"/>
<dbReference type="PANTHER" id="PTHR11910">
    <property type="entry name" value="ATP SYNTHASE DELTA CHAIN"/>
    <property type="match status" value="1"/>
</dbReference>
<evidence type="ECO:0000256" key="4">
    <source>
        <dbReference type="ARBA" id="ARBA00023065"/>
    </source>
</evidence>
<evidence type="ECO:0000313" key="9">
    <source>
        <dbReference type="Proteomes" id="UP000824049"/>
    </source>
</evidence>
<keyword evidence="4 7" id="KW-0406">Ion transport</keyword>
<dbReference type="InterPro" id="IPR026015">
    <property type="entry name" value="ATP_synth_OSCP/delta_N_sf"/>
</dbReference>
<dbReference type="AlphaFoldDB" id="A0A9D2EK32"/>
<name>A0A9D2EK32_9FIRM</name>
<comment type="subcellular location">
    <subcellularLocation>
        <location evidence="7">Cell membrane</location>
        <topology evidence="7">Peripheral membrane protein</topology>
    </subcellularLocation>
    <subcellularLocation>
        <location evidence="1">Membrane</location>
    </subcellularLocation>
</comment>